<keyword evidence="4" id="KW-1185">Reference proteome</keyword>
<dbReference type="Pfam" id="PF00437">
    <property type="entry name" value="T2SSE"/>
    <property type="match status" value="1"/>
</dbReference>
<dbReference type="EMBL" id="BBZA01000182">
    <property type="protein sequence ID" value="GAP63719.1"/>
    <property type="molecule type" value="Genomic_DNA"/>
</dbReference>
<dbReference type="InterPro" id="IPR001482">
    <property type="entry name" value="T2SS/T4SS_dom"/>
</dbReference>
<proteinExistence type="inferred from homology"/>
<dbReference type="InterPro" id="IPR027417">
    <property type="entry name" value="P-loop_NTPase"/>
</dbReference>
<dbReference type="InterPro" id="IPR050921">
    <property type="entry name" value="T4SS_GSP_E_ATPase"/>
</dbReference>
<comment type="similarity">
    <text evidence="1">Belongs to the GSP E family.</text>
</comment>
<dbReference type="PANTHER" id="PTHR30486:SF15">
    <property type="entry name" value="TYPE II_IV SECRETION SYSTEM ATPASE"/>
    <property type="match status" value="1"/>
</dbReference>
<comment type="caution">
    <text evidence="3">The sequence shown here is derived from an EMBL/GenBank/DDBJ whole genome shotgun (WGS) entry which is preliminary data.</text>
</comment>
<accession>A0A0M8KAE0</accession>
<evidence type="ECO:0000256" key="1">
    <source>
        <dbReference type="ARBA" id="ARBA00006611"/>
    </source>
</evidence>
<gene>
    <name evidence="3" type="primary">cpaF</name>
    <name evidence="3" type="ORF">ARMA_2142</name>
</gene>
<protein>
    <submittedName>
        <fullName evidence="3">Pilus assembly protein CpaF</fullName>
    </submittedName>
</protein>
<evidence type="ECO:0000313" key="4">
    <source>
        <dbReference type="Proteomes" id="UP000037784"/>
    </source>
</evidence>
<dbReference type="Gene3D" id="3.40.50.300">
    <property type="entry name" value="P-loop containing nucleotide triphosphate hydrolases"/>
    <property type="match status" value="1"/>
</dbReference>
<dbReference type="PANTHER" id="PTHR30486">
    <property type="entry name" value="TWITCHING MOTILITY PROTEIN PILT"/>
    <property type="match status" value="1"/>
</dbReference>
<dbReference type="SUPFAM" id="SSF52540">
    <property type="entry name" value="P-loop containing nucleoside triphosphate hydrolases"/>
    <property type="match status" value="1"/>
</dbReference>
<organism evidence="3 4">
    <name type="scientific">Ardenticatena maritima</name>
    <dbReference type="NCBI Taxonomy" id="872965"/>
    <lineage>
        <taxon>Bacteria</taxon>
        <taxon>Bacillati</taxon>
        <taxon>Chloroflexota</taxon>
        <taxon>Ardenticatenia</taxon>
        <taxon>Ardenticatenales</taxon>
        <taxon>Ardenticatenaceae</taxon>
        <taxon>Ardenticatena</taxon>
    </lineage>
</organism>
<reference evidence="4" key="2">
    <citation type="submission" date="2015-08" db="EMBL/GenBank/DDBJ databases">
        <title>Draft Genome Sequence of a Heterotrophic Facultative Anaerobic Bacterium Ardenticatena maritima Strain 110S.</title>
        <authorList>
            <person name="Kawaichi S."/>
            <person name="Yoshida T."/>
            <person name="Sako Y."/>
            <person name="Nakamura R."/>
        </authorList>
    </citation>
    <scope>NUCLEOTIDE SEQUENCE [LARGE SCALE GENOMIC DNA]</scope>
    <source>
        <strain evidence="4">110S</strain>
    </source>
</reference>
<dbReference type="InParanoid" id="A0A0M8KAE0"/>
<feature type="domain" description="Bacterial type II secretion system protein E" evidence="2">
    <location>
        <begin position="79"/>
        <end position="358"/>
    </location>
</feature>
<dbReference type="GO" id="GO:0016887">
    <property type="term" value="F:ATP hydrolysis activity"/>
    <property type="evidence" value="ECO:0007669"/>
    <property type="project" value="InterPro"/>
</dbReference>
<dbReference type="AlphaFoldDB" id="A0A0M8KAE0"/>
<reference evidence="3 4" key="1">
    <citation type="journal article" date="2015" name="Genome Announc.">
        <title>Draft Genome Sequence of a Heterotrophic Facultative Anaerobic Thermophilic Bacterium, Ardenticatena maritima Strain 110ST.</title>
        <authorList>
            <person name="Kawaichi S."/>
            <person name="Yoshida T."/>
            <person name="Sako Y."/>
            <person name="Nakamura R."/>
        </authorList>
    </citation>
    <scope>NUCLEOTIDE SEQUENCE [LARGE SCALE GENOMIC DNA]</scope>
    <source>
        <strain evidence="3 4">110S</strain>
    </source>
</reference>
<dbReference type="Gene3D" id="3.30.450.380">
    <property type="match status" value="1"/>
</dbReference>
<dbReference type="Proteomes" id="UP000037784">
    <property type="component" value="Unassembled WGS sequence"/>
</dbReference>
<evidence type="ECO:0000259" key="2">
    <source>
        <dbReference type="Pfam" id="PF00437"/>
    </source>
</evidence>
<sequence>MRRQPLAPAARDSFVELKSEIQSKLIAELDPKIDLSKKDEVRNTIRNMFEEYLNESGMVLTRAQRNSLFEAIIAEILGYGPLEPLLQDDSISEIMVNGPNHIYVERAGKIEKVPIQFDSDEHVMRIIDRIVSPIGRRVDESQPYVDARLPDGSRVNIIIPPLALNGPTITIRKFSRNRLTAEDLIRFGSCTKEAMEFLKACVQARLNIVISGGTGSGKTTLLNVLSSFIPEGERIITIENAAELQLHQEHVVTLESRPPNIEGRGEVTIRDLVINSLRMRPDRIVVGECRGGETLDMLQAMNTGHEGSMTTLHSNSPRDTLARMETMSLMAGMDLPLRAIREQIASAVDLVVHQERFRDGTRKITHISEVQGMEGDVIVMQDIFVFQQTGYENGRIIGRLRPTGIIPRFMDRLEEHDIHLPPQIFGVRR</sequence>
<dbReference type="STRING" id="872965.SE16_05200"/>
<dbReference type="CDD" id="cd01130">
    <property type="entry name" value="VirB11-like_ATPase"/>
    <property type="match status" value="1"/>
</dbReference>
<name>A0A0M8KAE0_9CHLR</name>
<evidence type="ECO:0000313" key="3">
    <source>
        <dbReference type="EMBL" id="GAP63719.1"/>
    </source>
</evidence>
<dbReference type="FunCoup" id="A0A0M8KAE0">
    <property type="interactions" value="143"/>
</dbReference>